<gene>
    <name evidence="1" type="ORF">THAOC_01256</name>
</gene>
<keyword evidence="2" id="KW-1185">Reference proteome</keyword>
<comment type="caution">
    <text evidence="1">The sequence shown here is derived from an EMBL/GenBank/DDBJ whole genome shotgun (WGS) entry which is preliminary data.</text>
</comment>
<sequence>MALETSPAVIVAFGCDLISNEEFLRITQDLERRIDFSKPPLNNKSIKFIWVKRGSHCQTALDYLGNQNPIRGFSIHAYCGMPIKDRSQFEEAAGVKLEAQSWEDFYKGVMIHARSKVPTSATRVSKTIFVIW</sequence>
<dbReference type="AlphaFoldDB" id="K0TIQ2"/>
<proteinExistence type="predicted"/>
<dbReference type="Proteomes" id="UP000266841">
    <property type="component" value="Unassembled WGS sequence"/>
</dbReference>
<name>K0TIQ2_THAOC</name>
<dbReference type="EMBL" id="AGNL01001524">
    <property type="protein sequence ID" value="EJK76949.1"/>
    <property type="molecule type" value="Genomic_DNA"/>
</dbReference>
<evidence type="ECO:0000313" key="2">
    <source>
        <dbReference type="Proteomes" id="UP000266841"/>
    </source>
</evidence>
<reference evidence="1 2" key="1">
    <citation type="journal article" date="2012" name="Genome Biol.">
        <title>Genome and low-iron response of an oceanic diatom adapted to chronic iron limitation.</title>
        <authorList>
            <person name="Lommer M."/>
            <person name="Specht M."/>
            <person name="Roy A.S."/>
            <person name="Kraemer L."/>
            <person name="Andreson R."/>
            <person name="Gutowska M.A."/>
            <person name="Wolf J."/>
            <person name="Bergner S.V."/>
            <person name="Schilhabel M.B."/>
            <person name="Klostermeier U.C."/>
            <person name="Beiko R.G."/>
            <person name="Rosenstiel P."/>
            <person name="Hippler M."/>
            <person name="Laroche J."/>
        </authorList>
    </citation>
    <scope>NUCLEOTIDE SEQUENCE [LARGE SCALE GENOMIC DNA]</scope>
    <source>
        <strain evidence="1 2">CCMP1005</strain>
    </source>
</reference>
<organism evidence="1 2">
    <name type="scientific">Thalassiosira oceanica</name>
    <name type="common">Marine diatom</name>
    <dbReference type="NCBI Taxonomy" id="159749"/>
    <lineage>
        <taxon>Eukaryota</taxon>
        <taxon>Sar</taxon>
        <taxon>Stramenopiles</taxon>
        <taxon>Ochrophyta</taxon>
        <taxon>Bacillariophyta</taxon>
        <taxon>Coscinodiscophyceae</taxon>
        <taxon>Thalassiosirophycidae</taxon>
        <taxon>Thalassiosirales</taxon>
        <taxon>Thalassiosiraceae</taxon>
        <taxon>Thalassiosira</taxon>
    </lineage>
</organism>
<protein>
    <submittedName>
        <fullName evidence="1">Uncharacterized protein</fullName>
    </submittedName>
</protein>
<evidence type="ECO:0000313" key="1">
    <source>
        <dbReference type="EMBL" id="EJK76949.1"/>
    </source>
</evidence>
<accession>K0TIQ2</accession>